<comment type="caution">
    <text evidence="1">The sequence shown here is derived from an EMBL/GenBank/DDBJ whole genome shotgun (WGS) entry which is preliminary data.</text>
</comment>
<dbReference type="Proteomes" id="UP000830835">
    <property type="component" value="Unassembled WGS sequence"/>
</dbReference>
<accession>A0ABT0C6W4</accession>
<proteinExistence type="predicted"/>
<evidence type="ECO:0000313" key="1">
    <source>
        <dbReference type="EMBL" id="MCJ2541520.1"/>
    </source>
</evidence>
<keyword evidence="2" id="KW-1185">Reference proteome</keyword>
<evidence type="ECO:0000313" key="2">
    <source>
        <dbReference type="Proteomes" id="UP000830835"/>
    </source>
</evidence>
<reference evidence="1" key="1">
    <citation type="submission" date="2021-02" db="EMBL/GenBank/DDBJ databases">
        <title>The CRISPR/cas machinery reduction and long-range gene transfer in the hot spring cyanobacterium Synechococcus.</title>
        <authorList>
            <person name="Dvorak P."/>
            <person name="Jahodarova E."/>
            <person name="Hasler P."/>
            <person name="Poulickova A."/>
        </authorList>
    </citation>
    <scope>NUCLEOTIDE SEQUENCE</scope>
    <source>
        <strain evidence="1">Rupite</strain>
    </source>
</reference>
<gene>
    <name evidence="1" type="ORF">JX360_01130</name>
</gene>
<organism evidence="1 2">
    <name type="scientific">Thermostichus vulcanus str. 'Rupite'</name>
    <dbReference type="NCBI Taxonomy" id="2813851"/>
    <lineage>
        <taxon>Bacteria</taxon>
        <taxon>Bacillati</taxon>
        <taxon>Cyanobacteriota</taxon>
        <taxon>Cyanophyceae</taxon>
        <taxon>Thermostichales</taxon>
        <taxon>Thermostichaceae</taxon>
        <taxon>Thermostichus</taxon>
    </lineage>
</organism>
<dbReference type="EMBL" id="JAFIRA010000001">
    <property type="protein sequence ID" value="MCJ2541520.1"/>
    <property type="molecule type" value="Genomic_DNA"/>
</dbReference>
<protein>
    <submittedName>
        <fullName evidence="1">Uncharacterized protein</fullName>
    </submittedName>
</protein>
<dbReference type="RefSeq" id="WP_244348548.1">
    <property type="nucleotide sequence ID" value="NZ_JAFIRA010000001.1"/>
</dbReference>
<name>A0ABT0C6W4_THEVL</name>
<sequence length="105" mass="11967">METQSLSPLDQLQAIAAEEGKPLQELLDEVIYLLRRTRVKALDRETRRDPKTVQRDFGTTPSAWARQDIEEDAGLMEDLLSVYRDPVEWQALLLTLQKRAAGESA</sequence>